<name>A0A1E7FTC3_9STRA</name>
<protein>
    <submittedName>
        <fullName evidence="3">Uncharacterized protein</fullName>
    </submittedName>
</protein>
<feature type="transmembrane region" description="Helical" evidence="2">
    <location>
        <begin position="6"/>
        <end position="24"/>
    </location>
</feature>
<keyword evidence="2" id="KW-0472">Membrane</keyword>
<organism evidence="3 4">
    <name type="scientific">Fragilariopsis cylindrus CCMP1102</name>
    <dbReference type="NCBI Taxonomy" id="635003"/>
    <lineage>
        <taxon>Eukaryota</taxon>
        <taxon>Sar</taxon>
        <taxon>Stramenopiles</taxon>
        <taxon>Ochrophyta</taxon>
        <taxon>Bacillariophyta</taxon>
        <taxon>Bacillariophyceae</taxon>
        <taxon>Bacillariophycidae</taxon>
        <taxon>Bacillariales</taxon>
        <taxon>Bacillariaceae</taxon>
        <taxon>Fragilariopsis</taxon>
    </lineage>
</organism>
<keyword evidence="4" id="KW-1185">Reference proteome</keyword>
<accession>A0A1E7FTC3</accession>
<feature type="region of interest" description="Disordered" evidence="1">
    <location>
        <begin position="343"/>
        <end position="364"/>
    </location>
</feature>
<evidence type="ECO:0000256" key="1">
    <source>
        <dbReference type="SAM" id="MobiDB-lite"/>
    </source>
</evidence>
<dbReference type="AlphaFoldDB" id="A0A1E7FTC3"/>
<dbReference type="OrthoDB" id="204322at2759"/>
<proteinExistence type="predicted"/>
<evidence type="ECO:0000313" key="4">
    <source>
        <dbReference type="Proteomes" id="UP000095751"/>
    </source>
</evidence>
<evidence type="ECO:0000256" key="2">
    <source>
        <dbReference type="SAM" id="Phobius"/>
    </source>
</evidence>
<sequence length="364" mass="42361">MDNRNVNIAIAGIICFVSYFYNNYWNDPFRNGKVPAMQRLSEEHELYFISDDLAFVRTMSDLLTINWFRRFMQILFQEDDTTTGFNKMTEEGKDLITELETKKAFERSVDYGGYDGHVAERINWDDIESIKTTRCATTRSALTAYYCGRTVAKNNDVALGRKKWKGVWVGTASFTDHVNFYQHHNEGDEGKGGRDRIDSDDGRHRYYHRRSVYRLGIGCTKGCVGFEHAFTIVAQPDGTFLWLQSFIGIYSLSTWMKKKDSTKESELAYRLTFNELMEKLDMLDRLMAISNSEWSFESNTYYNYLFNVNQSEEALGNDRARPWNPDHPLDSFTWDEACQYPLPSKILGEDDKYSTDDDNDNDGY</sequence>
<dbReference type="Proteomes" id="UP000095751">
    <property type="component" value="Unassembled WGS sequence"/>
</dbReference>
<evidence type="ECO:0000313" key="3">
    <source>
        <dbReference type="EMBL" id="OEU21345.1"/>
    </source>
</evidence>
<reference evidence="3 4" key="1">
    <citation type="submission" date="2016-09" db="EMBL/GenBank/DDBJ databases">
        <title>Extensive genetic diversity and differential bi-allelic expression allows diatom success in the polar Southern Ocean.</title>
        <authorList>
            <consortium name="DOE Joint Genome Institute"/>
            <person name="Mock T."/>
            <person name="Otillar R.P."/>
            <person name="Strauss J."/>
            <person name="Dupont C."/>
            <person name="Frickenhaus S."/>
            <person name="Maumus F."/>
            <person name="Mcmullan M."/>
            <person name="Sanges R."/>
            <person name="Schmutz J."/>
            <person name="Toseland A."/>
            <person name="Valas R."/>
            <person name="Veluchamy A."/>
            <person name="Ward B.J."/>
            <person name="Allen A."/>
            <person name="Barry K."/>
            <person name="Falciatore A."/>
            <person name="Ferrante M."/>
            <person name="Fortunato A.E."/>
            <person name="Gloeckner G."/>
            <person name="Gruber A."/>
            <person name="Hipkin R."/>
            <person name="Janech M."/>
            <person name="Kroth P."/>
            <person name="Leese F."/>
            <person name="Lindquist E."/>
            <person name="Lyon B.R."/>
            <person name="Martin J."/>
            <person name="Mayer C."/>
            <person name="Parker M."/>
            <person name="Quesneville H."/>
            <person name="Raymond J."/>
            <person name="Uhlig C."/>
            <person name="Valentin K.U."/>
            <person name="Worden A.Z."/>
            <person name="Armbrust E.V."/>
            <person name="Bowler C."/>
            <person name="Green B."/>
            <person name="Moulton V."/>
            <person name="Van Oosterhout C."/>
            <person name="Grigoriev I."/>
        </authorList>
    </citation>
    <scope>NUCLEOTIDE SEQUENCE [LARGE SCALE GENOMIC DNA]</scope>
    <source>
        <strain evidence="3 4">CCMP1102</strain>
    </source>
</reference>
<keyword evidence="2" id="KW-1133">Transmembrane helix</keyword>
<dbReference type="InParanoid" id="A0A1E7FTC3"/>
<keyword evidence="2" id="KW-0812">Transmembrane</keyword>
<dbReference type="EMBL" id="KV784354">
    <property type="protein sequence ID" value="OEU21345.1"/>
    <property type="molecule type" value="Genomic_DNA"/>
</dbReference>
<gene>
    <name evidence="3" type="ORF">FRACYDRAFT_234970</name>
</gene>
<dbReference type="KEGG" id="fcy:FRACYDRAFT_234970"/>